<keyword evidence="6" id="KW-1133">Transmembrane helix</keyword>
<dbReference type="GO" id="GO:0046872">
    <property type="term" value="F:metal ion binding"/>
    <property type="evidence" value="ECO:0007669"/>
    <property type="project" value="UniProtKB-KW"/>
</dbReference>
<dbReference type="GO" id="GO:0016491">
    <property type="term" value="F:oxidoreductase activity"/>
    <property type="evidence" value="ECO:0007669"/>
    <property type="project" value="UniProtKB-KW"/>
</dbReference>
<dbReference type="InterPro" id="IPR036922">
    <property type="entry name" value="Rieske_2Fe-2S_sf"/>
</dbReference>
<evidence type="ECO:0000256" key="4">
    <source>
        <dbReference type="ARBA" id="ARBA00023004"/>
    </source>
</evidence>
<evidence type="ECO:0000313" key="9">
    <source>
        <dbReference type="Proteomes" id="UP000277212"/>
    </source>
</evidence>
<evidence type="ECO:0000256" key="1">
    <source>
        <dbReference type="ARBA" id="ARBA00022714"/>
    </source>
</evidence>
<dbReference type="PRINTS" id="PR00090">
    <property type="entry name" value="RNGDIOXGNASE"/>
</dbReference>
<dbReference type="GO" id="GO:0051537">
    <property type="term" value="F:2 iron, 2 sulfur cluster binding"/>
    <property type="evidence" value="ECO:0007669"/>
    <property type="project" value="UniProtKB-KW"/>
</dbReference>
<name>A0A3M2SBP2_9HYPO</name>
<evidence type="ECO:0000256" key="6">
    <source>
        <dbReference type="SAM" id="Phobius"/>
    </source>
</evidence>
<dbReference type="InterPro" id="IPR017941">
    <property type="entry name" value="Rieske_2Fe-2S"/>
</dbReference>
<keyword evidence="6" id="KW-0812">Transmembrane</keyword>
<proteinExistence type="predicted"/>
<dbReference type="PANTHER" id="PTHR43756:SF6">
    <property type="entry name" value="CLUSTER-BINDING PROTEIN, PUTATIVE (AFU_ORTHOLOGUE AFUA_6G03920)-RELATED"/>
    <property type="match status" value="1"/>
</dbReference>
<reference evidence="8 9" key="1">
    <citation type="submission" date="2017-06" db="EMBL/GenBank/DDBJ databases">
        <title>Comparative genomic analysis of Ambrosia Fusariam Clade fungi.</title>
        <authorList>
            <person name="Stajich J.E."/>
            <person name="Carrillo J."/>
            <person name="Kijimoto T."/>
            <person name="Eskalen A."/>
            <person name="O'Donnell K."/>
            <person name="Kasson M."/>
        </authorList>
    </citation>
    <scope>NUCLEOTIDE SEQUENCE [LARGE SCALE GENOMIC DNA]</scope>
    <source>
        <strain evidence="8">UCR3666</strain>
    </source>
</reference>
<evidence type="ECO:0000256" key="2">
    <source>
        <dbReference type="ARBA" id="ARBA00022723"/>
    </source>
</evidence>
<comment type="caution">
    <text evidence="8">The sequence shown here is derived from an EMBL/GenBank/DDBJ whole genome shotgun (WGS) entry which is preliminary data.</text>
</comment>
<dbReference type="Gene3D" id="2.102.10.10">
    <property type="entry name" value="Rieske [2Fe-2S] iron-sulphur domain"/>
    <property type="match status" value="1"/>
</dbReference>
<protein>
    <recommendedName>
        <fullName evidence="7">Rieske domain-containing protein</fullName>
    </recommendedName>
</protein>
<dbReference type="AlphaFoldDB" id="A0A3M2SBP2"/>
<dbReference type="PROSITE" id="PS51296">
    <property type="entry name" value="RIESKE"/>
    <property type="match status" value="1"/>
</dbReference>
<keyword evidence="9" id="KW-1185">Reference proteome</keyword>
<dbReference type="InterPro" id="IPR001663">
    <property type="entry name" value="Rng_hydr_dOase-A"/>
</dbReference>
<keyword evidence="5" id="KW-0411">Iron-sulfur</keyword>
<keyword evidence="6" id="KW-0472">Membrane</keyword>
<dbReference type="CDD" id="cd03469">
    <property type="entry name" value="Rieske_RO_Alpha_N"/>
    <property type="match status" value="1"/>
</dbReference>
<dbReference type="STRING" id="2010991.A0A3M2SBP2"/>
<keyword evidence="1" id="KW-0001">2Fe-2S</keyword>
<keyword evidence="3" id="KW-0560">Oxidoreductase</keyword>
<dbReference type="EMBL" id="NKUJ01000080">
    <property type="protein sequence ID" value="RMJ14682.1"/>
    <property type="molecule type" value="Genomic_DNA"/>
</dbReference>
<organism evidence="8 9">
    <name type="scientific">Fusarium kuroshium</name>
    <dbReference type="NCBI Taxonomy" id="2010991"/>
    <lineage>
        <taxon>Eukaryota</taxon>
        <taxon>Fungi</taxon>
        <taxon>Dikarya</taxon>
        <taxon>Ascomycota</taxon>
        <taxon>Pezizomycotina</taxon>
        <taxon>Sordariomycetes</taxon>
        <taxon>Hypocreomycetidae</taxon>
        <taxon>Hypocreales</taxon>
        <taxon>Nectriaceae</taxon>
        <taxon>Fusarium</taxon>
        <taxon>Fusarium solani species complex</taxon>
    </lineage>
</organism>
<feature type="domain" description="Rieske" evidence="7">
    <location>
        <begin position="83"/>
        <end position="161"/>
    </location>
</feature>
<evidence type="ECO:0000256" key="5">
    <source>
        <dbReference type="ARBA" id="ARBA00023014"/>
    </source>
</evidence>
<dbReference type="SUPFAM" id="SSF50022">
    <property type="entry name" value="ISP domain"/>
    <property type="match status" value="1"/>
</dbReference>
<evidence type="ECO:0000259" key="7">
    <source>
        <dbReference type="PROSITE" id="PS51296"/>
    </source>
</evidence>
<accession>A0A3M2SBP2</accession>
<dbReference type="Proteomes" id="UP000277212">
    <property type="component" value="Unassembled WGS sequence"/>
</dbReference>
<evidence type="ECO:0000256" key="3">
    <source>
        <dbReference type="ARBA" id="ARBA00023002"/>
    </source>
</evidence>
<evidence type="ECO:0000313" key="8">
    <source>
        <dbReference type="EMBL" id="RMJ14682.1"/>
    </source>
</evidence>
<dbReference type="PANTHER" id="PTHR43756">
    <property type="entry name" value="CHOLINE MONOOXYGENASE, CHLOROPLASTIC"/>
    <property type="match status" value="1"/>
</dbReference>
<keyword evidence="2" id="KW-0479">Metal-binding</keyword>
<feature type="transmembrane region" description="Helical" evidence="6">
    <location>
        <begin position="7"/>
        <end position="27"/>
    </location>
</feature>
<keyword evidence="4" id="KW-0408">Iron</keyword>
<dbReference type="OrthoDB" id="426882at2759"/>
<gene>
    <name evidence="8" type="ORF">CDV36_005692</name>
</gene>
<sequence length="400" mass="44601">MIETVNISPFFLCGAALALAASLFWFYRIFFNPTSTTLANVQLLSKWPDLPQGWWTDSERFQTEKRAIFSQTWICASHRCRFVKAGDYIAFDIAGFRVLLMLGKDGTVRAFHNICRHRAFPVAKKASGSSTVLGCRYHGWSYDTKGQLTKAPHFDNVPGFEKSQNGLFPIHTRMDDGGFIHVNMSASEAAGDEDPLHLKKTSQLAGISQNSHFIDSWEIKGNFNWKVIVSDSQQTFQTPTTDGISRLFSAKDSMLTGPQRLRLLTTISSKPSSPLWYQVTYSPDSVGQTTVRCDVYSTKKPDPHAFDSNTKASLKQQIQALVHQHEGIYTKLADLGCDTSSGGYEQAKIANMVDAHLEKEKLQGQEIKPAAIQQQCRSAAYMQAEGICKAMECGSEELAW</sequence>
<dbReference type="Pfam" id="PF00355">
    <property type="entry name" value="Rieske"/>
    <property type="match status" value="1"/>
</dbReference>